<dbReference type="PANTHER" id="PTHR43010">
    <property type="entry name" value="UNIVERSAL STRESS PROTEIN SLR1230"/>
    <property type="match status" value="1"/>
</dbReference>
<dbReference type="SUPFAM" id="SSF52402">
    <property type="entry name" value="Adenine nucleotide alpha hydrolases-like"/>
    <property type="match status" value="1"/>
</dbReference>
<evidence type="ECO:0000259" key="1">
    <source>
        <dbReference type="Pfam" id="PF00582"/>
    </source>
</evidence>
<dbReference type="Proteomes" id="UP000189229">
    <property type="component" value="Unassembled WGS sequence"/>
</dbReference>
<dbReference type="PANTHER" id="PTHR43010:SF1">
    <property type="entry name" value="USPA DOMAIN-CONTAINING PROTEIN"/>
    <property type="match status" value="1"/>
</dbReference>
<name>A0A1V3WYU4_MYCKA</name>
<dbReference type="EMBL" id="MVBM01000005">
    <property type="protein sequence ID" value="OOK71716.1"/>
    <property type="molecule type" value="Genomic_DNA"/>
</dbReference>
<evidence type="ECO:0000313" key="3">
    <source>
        <dbReference type="Proteomes" id="UP000189229"/>
    </source>
</evidence>
<evidence type="ECO:0000313" key="2">
    <source>
        <dbReference type="EMBL" id="OOK71716.1"/>
    </source>
</evidence>
<dbReference type="Pfam" id="PF00582">
    <property type="entry name" value="Usp"/>
    <property type="match status" value="1"/>
</dbReference>
<dbReference type="Gene3D" id="3.40.50.620">
    <property type="entry name" value="HUPs"/>
    <property type="match status" value="1"/>
</dbReference>
<organism evidence="2 3">
    <name type="scientific">Mycobacterium kansasii</name>
    <dbReference type="NCBI Taxonomy" id="1768"/>
    <lineage>
        <taxon>Bacteria</taxon>
        <taxon>Bacillati</taxon>
        <taxon>Actinomycetota</taxon>
        <taxon>Actinomycetes</taxon>
        <taxon>Mycobacteriales</taxon>
        <taxon>Mycobacteriaceae</taxon>
        <taxon>Mycobacterium</taxon>
    </lineage>
</organism>
<proteinExistence type="predicted"/>
<dbReference type="AlphaFoldDB" id="A0A1V3WYU4"/>
<dbReference type="InterPro" id="IPR051688">
    <property type="entry name" value="USP_A"/>
</dbReference>
<protein>
    <submittedName>
        <fullName evidence="2">Universal stress family protein</fullName>
    </submittedName>
</protein>
<feature type="domain" description="UspA" evidence="1">
    <location>
        <begin position="3"/>
        <end position="137"/>
    </location>
</feature>
<dbReference type="InterPro" id="IPR014729">
    <property type="entry name" value="Rossmann-like_a/b/a_fold"/>
</dbReference>
<reference evidence="2 3" key="1">
    <citation type="submission" date="2017-02" db="EMBL/GenBank/DDBJ databases">
        <title>Complete genome sequences of Mycobacterium kansasii strains isolated from rhesus macaques.</title>
        <authorList>
            <person name="Panda A."/>
            <person name="Nagaraj S."/>
            <person name="Zhao X."/>
            <person name="Tettelin H."/>
            <person name="Detolla L.J."/>
        </authorList>
    </citation>
    <scope>NUCLEOTIDE SEQUENCE [LARGE SCALE GENOMIC DNA]</scope>
    <source>
        <strain evidence="2 3">11-3813</strain>
    </source>
</reference>
<accession>A0A1V3WYU4</accession>
<dbReference type="InterPro" id="IPR006016">
    <property type="entry name" value="UspA"/>
</dbReference>
<dbReference type="CDD" id="cd00293">
    <property type="entry name" value="USP-like"/>
    <property type="match status" value="1"/>
</dbReference>
<sequence length="148" mass="15780">MSVVVGYLAGRVGPSALQLAVRMARTLNTSLRVATIVPKPWLPGSLTQPDYEQWADELAADSAAEAQRYLRKVSDGVEVSYLHHEHRSVSGGLIEVVEEAHAEMLVLGSFPSGRRARVLIGSTADWLLHSSPVPVAISLASTTPTPAG</sequence>
<comment type="caution">
    <text evidence="2">The sequence shown here is derived from an EMBL/GenBank/DDBJ whole genome shotgun (WGS) entry which is preliminary data.</text>
</comment>
<gene>
    <name evidence="2" type="ORF">BZL30_5321</name>
</gene>